<evidence type="ECO:0000313" key="14">
    <source>
        <dbReference type="Proteomes" id="UP000507470"/>
    </source>
</evidence>
<dbReference type="InterPro" id="IPR025712">
    <property type="entry name" value="Nup54_alpha-helical_dom"/>
</dbReference>
<keyword evidence="14" id="KW-1185">Reference proteome</keyword>
<dbReference type="GO" id="GO:0036228">
    <property type="term" value="P:protein localization to nuclear inner membrane"/>
    <property type="evidence" value="ECO:0007669"/>
    <property type="project" value="TreeGrafter"/>
</dbReference>
<accession>A0A6J8CW50</accession>
<dbReference type="Gene3D" id="1.20.5.170">
    <property type="match status" value="1"/>
</dbReference>
<keyword evidence="3" id="KW-0677">Repeat</keyword>
<sequence length="533" mass="58521">MAFFGGAAPTPFGATATTSTSTGFGGFGTQNQSTGFGLFNQTKTTAPTFGTGSFGTATGATTGFGASTGFGLGGTATTQPTTGFGTSTGFGAAPAAGGFGTGTAFKGFGTGAATGFGATAATGFGTIGGPQLQAQQQQQAQQAQQSSLELLGTAVTLPQIYGDERDAIIAKWNQLQAYWGTGKGFYSSNGFVNFTPDNPYCRFKAVGYNRLPRSRNEDGLVSIVIKKKESEVTAQQQQVVDQLFKILGSKPHLSVCVEGIKTLPDDKTELVIYILERPASGPAKRITASELFQFLNTPNIKQQITTQLAAEDIWQKTGFTSEQLKVYLENPPAGIHPFIWEQAKLDNPDQENLIPVPVVGFNALQQRMKHQEQQTKAHQQRLDMIANELQQFQQKQNNMMSKMDEYKRKHIELSHRLLQVVVKQEIFRKMGYAIQADEEQLRVHLEKTQAELNHPTQFKGRLNELMSQIRMQNHLAGNRADFSYQMDPSLQQEIKQLLKQQQDGLKHLIQIVKDDSHDLQLMEQSLQESSHRR</sequence>
<organism evidence="13 14">
    <name type="scientific">Mytilus coruscus</name>
    <name type="common">Sea mussel</name>
    <dbReference type="NCBI Taxonomy" id="42192"/>
    <lineage>
        <taxon>Eukaryota</taxon>
        <taxon>Metazoa</taxon>
        <taxon>Spiralia</taxon>
        <taxon>Lophotrochozoa</taxon>
        <taxon>Mollusca</taxon>
        <taxon>Bivalvia</taxon>
        <taxon>Autobranchia</taxon>
        <taxon>Pteriomorphia</taxon>
        <taxon>Mytilida</taxon>
        <taxon>Mytiloidea</taxon>
        <taxon>Mytilidae</taxon>
        <taxon>Mytilinae</taxon>
        <taxon>Mytilus</taxon>
    </lineage>
</organism>
<dbReference type="GO" id="GO:0017056">
    <property type="term" value="F:structural constituent of nuclear pore"/>
    <property type="evidence" value="ECO:0007669"/>
    <property type="project" value="TreeGrafter"/>
</dbReference>
<keyword evidence="10" id="KW-0175">Coiled coil</keyword>
<dbReference type="PANTHER" id="PTHR13000:SF0">
    <property type="entry name" value="NUCLEOPORIN P54"/>
    <property type="match status" value="1"/>
</dbReference>
<evidence type="ECO:0000256" key="1">
    <source>
        <dbReference type="ARBA" id="ARBA00004567"/>
    </source>
</evidence>
<dbReference type="PANTHER" id="PTHR13000">
    <property type="entry name" value="NUCLEOPORIN P54"/>
    <property type="match status" value="1"/>
</dbReference>
<evidence type="ECO:0000313" key="13">
    <source>
        <dbReference type="EMBL" id="CAC5399647.1"/>
    </source>
</evidence>
<evidence type="ECO:0000256" key="10">
    <source>
        <dbReference type="SAM" id="Coils"/>
    </source>
</evidence>
<feature type="domain" description="Nup54 C-terminal interacting" evidence="12">
    <location>
        <begin position="484"/>
        <end position="521"/>
    </location>
</feature>
<proteinExistence type="inferred from homology"/>
<dbReference type="Proteomes" id="UP000507470">
    <property type="component" value="Unassembled WGS sequence"/>
</dbReference>
<evidence type="ECO:0000256" key="2">
    <source>
        <dbReference type="ARBA" id="ARBA00022448"/>
    </source>
</evidence>
<evidence type="ECO:0000256" key="6">
    <source>
        <dbReference type="ARBA" id="ARBA00023010"/>
    </source>
</evidence>
<evidence type="ECO:0000259" key="12">
    <source>
        <dbReference type="Pfam" id="PF18437"/>
    </source>
</evidence>
<keyword evidence="2" id="KW-0813">Transport</keyword>
<name>A0A6J8CW50_MYTCO</name>
<keyword evidence="6" id="KW-0811">Translocation</keyword>
<dbReference type="AlphaFoldDB" id="A0A6J8CW50"/>
<evidence type="ECO:0000256" key="9">
    <source>
        <dbReference type="ARBA" id="ARBA00060798"/>
    </source>
</evidence>
<dbReference type="OrthoDB" id="6162375at2759"/>
<keyword evidence="8" id="KW-0539">Nucleus</keyword>
<dbReference type="FunFam" id="1.20.5.490:FF:000003">
    <property type="entry name" value="nucleoporin p54 isoform X1"/>
    <property type="match status" value="1"/>
</dbReference>
<feature type="domain" description="Nucleoporin Nup54 alpha-helical" evidence="11">
    <location>
        <begin position="331"/>
        <end position="469"/>
    </location>
</feature>
<evidence type="ECO:0000256" key="7">
    <source>
        <dbReference type="ARBA" id="ARBA00023132"/>
    </source>
</evidence>
<reference evidence="13 14" key="1">
    <citation type="submission" date="2020-06" db="EMBL/GenBank/DDBJ databases">
        <authorList>
            <person name="Li R."/>
            <person name="Bekaert M."/>
        </authorList>
    </citation>
    <scope>NUCLEOTIDE SEQUENCE [LARGE SCALE GENOMIC DNA]</scope>
    <source>
        <strain evidence="14">wild</strain>
    </source>
</reference>
<dbReference type="InterPro" id="IPR024864">
    <property type="entry name" value="Nup54/Nup57/Nup44"/>
</dbReference>
<evidence type="ECO:0000256" key="3">
    <source>
        <dbReference type="ARBA" id="ARBA00022737"/>
    </source>
</evidence>
<gene>
    <name evidence="13" type="ORF">MCOR_33891</name>
</gene>
<dbReference type="GO" id="GO:0051028">
    <property type="term" value="P:mRNA transport"/>
    <property type="evidence" value="ECO:0007669"/>
    <property type="project" value="UniProtKB-KW"/>
</dbReference>
<protein>
    <submittedName>
        <fullName evidence="13">NUP54</fullName>
    </submittedName>
</protein>
<dbReference type="Pfam" id="PF18437">
    <property type="entry name" value="Nup54_C"/>
    <property type="match status" value="1"/>
</dbReference>
<dbReference type="Pfam" id="PF13874">
    <property type="entry name" value="Nup54"/>
    <property type="match status" value="1"/>
</dbReference>
<evidence type="ECO:0000259" key="11">
    <source>
        <dbReference type="Pfam" id="PF13874"/>
    </source>
</evidence>
<evidence type="ECO:0000256" key="4">
    <source>
        <dbReference type="ARBA" id="ARBA00022816"/>
    </source>
</evidence>
<dbReference type="EMBL" id="CACVKT020006043">
    <property type="protein sequence ID" value="CAC5399647.1"/>
    <property type="molecule type" value="Genomic_DNA"/>
</dbReference>
<dbReference type="InterPro" id="IPR040985">
    <property type="entry name" value="Nup54_C"/>
</dbReference>
<comment type="subcellular location">
    <subcellularLocation>
        <location evidence="1">Nucleus</location>
        <location evidence="1">Nuclear pore complex</location>
    </subcellularLocation>
</comment>
<dbReference type="GO" id="GO:0006607">
    <property type="term" value="P:NLS-bearing protein import into nucleus"/>
    <property type="evidence" value="ECO:0007669"/>
    <property type="project" value="TreeGrafter"/>
</dbReference>
<dbReference type="GO" id="GO:0006999">
    <property type="term" value="P:nuclear pore organization"/>
    <property type="evidence" value="ECO:0007669"/>
    <property type="project" value="TreeGrafter"/>
</dbReference>
<evidence type="ECO:0000256" key="8">
    <source>
        <dbReference type="ARBA" id="ARBA00023242"/>
    </source>
</evidence>
<keyword evidence="5" id="KW-0653">Protein transport</keyword>
<dbReference type="GO" id="GO:0044613">
    <property type="term" value="C:nuclear pore central transport channel"/>
    <property type="evidence" value="ECO:0007669"/>
    <property type="project" value="TreeGrafter"/>
</dbReference>
<evidence type="ECO:0000256" key="5">
    <source>
        <dbReference type="ARBA" id="ARBA00022927"/>
    </source>
</evidence>
<comment type="similarity">
    <text evidence="9">Belongs to the NUP54 family.</text>
</comment>
<keyword evidence="7" id="KW-0906">Nuclear pore complex</keyword>
<keyword evidence="4" id="KW-0509">mRNA transport</keyword>
<dbReference type="Gene3D" id="1.20.5.490">
    <property type="entry name" value="Single helix bin"/>
    <property type="match status" value="1"/>
</dbReference>
<feature type="coiled-coil region" evidence="10">
    <location>
        <begin position="361"/>
        <end position="409"/>
    </location>
</feature>